<gene>
    <name evidence="1" type="ORF">LOK49_LG04G00379</name>
</gene>
<proteinExistence type="predicted"/>
<name>A0ACC0I5P0_9ERIC</name>
<protein>
    <submittedName>
        <fullName evidence="1">Nuclear poly(A) polymerase 4</fullName>
    </submittedName>
</protein>
<dbReference type="Proteomes" id="UP001060215">
    <property type="component" value="Chromosome 2"/>
</dbReference>
<evidence type="ECO:0000313" key="2">
    <source>
        <dbReference type="Proteomes" id="UP001060215"/>
    </source>
</evidence>
<keyword evidence="2" id="KW-1185">Reference proteome</keyword>
<dbReference type="EMBL" id="CM045759">
    <property type="protein sequence ID" value="KAI8020097.1"/>
    <property type="molecule type" value="Genomic_DNA"/>
</dbReference>
<comment type="caution">
    <text evidence="1">The sequence shown here is derived from an EMBL/GenBank/DDBJ whole genome shotgun (WGS) entry which is preliminary data.</text>
</comment>
<evidence type="ECO:0000313" key="1">
    <source>
        <dbReference type="EMBL" id="KAI8020097.1"/>
    </source>
</evidence>
<accession>A0ACC0I5P0</accession>
<organism evidence="1 2">
    <name type="scientific">Camellia lanceoleosa</name>
    <dbReference type="NCBI Taxonomy" id="1840588"/>
    <lineage>
        <taxon>Eukaryota</taxon>
        <taxon>Viridiplantae</taxon>
        <taxon>Streptophyta</taxon>
        <taxon>Embryophyta</taxon>
        <taxon>Tracheophyta</taxon>
        <taxon>Spermatophyta</taxon>
        <taxon>Magnoliopsida</taxon>
        <taxon>eudicotyledons</taxon>
        <taxon>Gunneridae</taxon>
        <taxon>Pentapetalae</taxon>
        <taxon>asterids</taxon>
        <taxon>Ericales</taxon>
        <taxon>Theaceae</taxon>
        <taxon>Camellia</taxon>
    </lineage>
</organism>
<reference evidence="1 2" key="1">
    <citation type="journal article" date="2022" name="Plant J.">
        <title>Chromosome-level genome of Camellia lanceoleosa provides a valuable resource for understanding genome evolution and self-incompatibility.</title>
        <authorList>
            <person name="Gong W."/>
            <person name="Xiao S."/>
            <person name="Wang L."/>
            <person name="Liao Z."/>
            <person name="Chang Y."/>
            <person name="Mo W."/>
            <person name="Hu G."/>
            <person name="Li W."/>
            <person name="Zhao G."/>
            <person name="Zhu H."/>
            <person name="Hu X."/>
            <person name="Ji K."/>
            <person name="Xiang X."/>
            <person name="Song Q."/>
            <person name="Yuan D."/>
            <person name="Jin S."/>
            <person name="Zhang L."/>
        </authorList>
    </citation>
    <scope>NUCLEOTIDE SEQUENCE [LARGE SCALE GENOMIC DNA]</scope>
    <source>
        <strain evidence="1">SQ_2022a</strain>
    </source>
</reference>
<sequence length="154" mass="18188">MVHGPGADIDTLCVGLSYVNREVNYEFDAHVPVMKLKFNGVSIDLLYASISLLVVLEHFHTTLRCLKFWAKRRGVYSNVTGFLGGVNWALLVARVCQLYPNAVPSMLVSRFFKVYTQWRWPNPERFRKHRRYFACSLSPERFRKHRRYFFSFFL</sequence>